<sequence length="157" mass="17493">MAIQDGTTNLKSFTEGKPSTVESMDIPMPTTIAKDLSQPAQPVIPEESGDACWNRGGGGLNVRADEKGEHTRLNVRGEHGALKKEISEAVNITIGKAKHVGYTQRQEDEETWLTFNRLDKECGDLEAHLHSLEQTVRKKKEEKARLERKLAMLSLKD</sequence>
<feature type="compositionally biased region" description="Polar residues" evidence="2">
    <location>
        <begin position="1"/>
        <end position="12"/>
    </location>
</feature>
<organism evidence="3 4">
    <name type="scientific">Hypsizygus marmoreus</name>
    <name type="common">White beech mushroom</name>
    <name type="synonym">Agaricus marmoreus</name>
    <dbReference type="NCBI Taxonomy" id="39966"/>
    <lineage>
        <taxon>Eukaryota</taxon>
        <taxon>Fungi</taxon>
        <taxon>Dikarya</taxon>
        <taxon>Basidiomycota</taxon>
        <taxon>Agaricomycotina</taxon>
        <taxon>Agaricomycetes</taxon>
        <taxon>Agaricomycetidae</taxon>
        <taxon>Agaricales</taxon>
        <taxon>Tricholomatineae</taxon>
        <taxon>Lyophyllaceae</taxon>
        <taxon>Hypsizygus</taxon>
    </lineage>
</organism>
<dbReference type="Proteomes" id="UP000076154">
    <property type="component" value="Unassembled WGS sequence"/>
</dbReference>
<evidence type="ECO:0000256" key="2">
    <source>
        <dbReference type="SAM" id="MobiDB-lite"/>
    </source>
</evidence>
<feature type="region of interest" description="Disordered" evidence="2">
    <location>
        <begin position="1"/>
        <end position="25"/>
    </location>
</feature>
<keyword evidence="1" id="KW-0175">Coiled coil</keyword>
<dbReference type="EMBL" id="LUEZ02000041">
    <property type="protein sequence ID" value="RDB24801.1"/>
    <property type="molecule type" value="Genomic_DNA"/>
</dbReference>
<reference evidence="3" key="1">
    <citation type="submission" date="2018-04" db="EMBL/GenBank/DDBJ databases">
        <title>Whole genome sequencing of Hypsizygus marmoreus.</title>
        <authorList>
            <person name="Choi I.-G."/>
            <person name="Min B."/>
            <person name="Kim J.-G."/>
            <person name="Kim S."/>
            <person name="Oh Y.-L."/>
            <person name="Kong W.-S."/>
            <person name="Park H."/>
            <person name="Jeong J."/>
            <person name="Song E.-S."/>
        </authorList>
    </citation>
    <scope>NUCLEOTIDE SEQUENCE [LARGE SCALE GENOMIC DNA]</scope>
    <source>
        <strain evidence="3">51987-8</strain>
    </source>
</reference>
<protein>
    <submittedName>
        <fullName evidence="3">Uncharacterized protein</fullName>
    </submittedName>
</protein>
<dbReference type="InParanoid" id="A0A369JRA5"/>
<evidence type="ECO:0000313" key="3">
    <source>
        <dbReference type="EMBL" id="RDB24801.1"/>
    </source>
</evidence>
<name>A0A369JRA5_HYPMA</name>
<evidence type="ECO:0000313" key="4">
    <source>
        <dbReference type="Proteomes" id="UP000076154"/>
    </source>
</evidence>
<comment type="caution">
    <text evidence="3">The sequence shown here is derived from an EMBL/GenBank/DDBJ whole genome shotgun (WGS) entry which is preliminary data.</text>
</comment>
<keyword evidence="4" id="KW-1185">Reference proteome</keyword>
<accession>A0A369JRA5</accession>
<dbReference type="AlphaFoldDB" id="A0A369JRA5"/>
<feature type="coiled-coil region" evidence="1">
    <location>
        <begin position="115"/>
        <end position="156"/>
    </location>
</feature>
<gene>
    <name evidence="3" type="ORF">Hypma_007794</name>
</gene>
<evidence type="ECO:0000256" key="1">
    <source>
        <dbReference type="SAM" id="Coils"/>
    </source>
</evidence>
<proteinExistence type="predicted"/>